<reference evidence="1 2" key="1">
    <citation type="submission" date="2021-12" db="EMBL/GenBank/DDBJ databases">
        <title>High titer production of polyol ester of fatty acids by Rhodotorula paludigena BS15 towards product separation-free biomass refinery.</title>
        <authorList>
            <person name="Mano J."/>
            <person name="Ono H."/>
            <person name="Tanaka T."/>
            <person name="Naito K."/>
            <person name="Sushida H."/>
            <person name="Ike M."/>
            <person name="Tokuyasu K."/>
            <person name="Kitaoka M."/>
        </authorList>
    </citation>
    <scope>NUCLEOTIDE SEQUENCE [LARGE SCALE GENOMIC DNA]</scope>
    <source>
        <strain evidence="1 2">BS15</strain>
    </source>
</reference>
<name>A0AAV5GP99_9BASI</name>
<organism evidence="1 2">
    <name type="scientific">Rhodotorula paludigena</name>
    <dbReference type="NCBI Taxonomy" id="86838"/>
    <lineage>
        <taxon>Eukaryota</taxon>
        <taxon>Fungi</taxon>
        <taxon>Dikarya</taxon>
        <taxon>Basidiomycota</taxon>
        <taxon>Pucciniomycotina</taxon>
        <taxon>Microbotryomycetes</taxon>
        <taxon>Sporidiobolales</taxon>
        <taxon>Sporidiobolaceae</taxon>
        <taxon>Rhodotorula</taxon>
    </lineage>
</organism>
<dbReference type="AlphaFoldDB" id="A0AAV5GP99"/>
<sequence>MPRSPLRSPHRSASSWSEAWTQGLAAKIPVSPLSLVFFGLGLASQGRASPVRKVLELDKELVGAVRDYKAAFDAHALALSPEASDTLLELIDERIASKRVSREEPPATA</sequence>
<comment type="caution">
    <text evidence="1">The sequence shown here is derived from an EMBL/GenBank/DDBJ whole genome shotgun (WGS) entry which is preliminary data.</text>
</comment>
<protein>
    <submittedName>
        <fullName evidence="1">Uncharacterized protein</fullName>
    </submittedName>
</protein>
<gene>
    <name evidence="1" type="ORF">Rhopal_004777-T1</name>
</gene>
<proteinExistence type="predicted"/>
<accession>A0AAV5GP99</accession>
<keyword evidence="2" id="KW-1185">Reference proteome</keyword>
<dbReference type="Proteomes" id="UP001342314">
    <property type="component" value="Unassembled WGS sequence"/>
</dbReference>
<evidence type="ECO:0000313" key="2">
    <source>
        <dbReference type="Proteomes" id="UP001342314"/>
    </source>
</evidence>
<evidence type="ECO:0000313" key="1">
    <source>
        <dbReference type="EMBL" id="GJN91754.1"/>
    </source>
</evidence>
<dbReference type="EMBL" id="BQKY01000009">
    <property type="protein sequence ID" value="GJN91754.1"/>
    <property type="molecule type" value="Genomic_DNA"/>
</dbReference>